<feature type="domain" description="CBM10" evidence="5">
    <location>
        <begin position="563"/>
        <end position="599"/>
    </location>
</feature>
<evidence type="ECO:0000256" key="4">
    <source>
        <dbReference type="SAM" id="SignalP"/>
    </source>
</evidence>
<dbReference type="InterPro" id="IPR014867">
    <property type="entry name" value="Spore_coat_CotH_CotH2/3/7"/>
</dbReference>
<keyword evidence="2" id="KW-0677">Repeat</keyword>
<organism evidence="6 7">
    <name type="scientific">Piromyces finnis</name>
    <dbReference type="NCBI Taxonomy" id="1754191"/>
    <lineage>
        <taxon>Eukaryota</taxon>
        <taxon>Fungi</taxon>
        <taxon>Fungi incertae sedis</taxon>
        <taxon>Chytridiomycota</taxon>
        <taxon>Chytridiomycota incertae sedis</taxon>
        <taxon>Neocallimastigomycetes</taxon>
        <taxon>Neocallimastigales</taxon>
        <taxon>Neocallimastigaceae</taxon>
        <taxon>Piromyces</taxon>
    </lineage>
</organism>
<dbReference type="SUPFAM" id="SSF64571">
    <property type="entry name" value="Cellulose docking domain, dockering"/>
    <property type="match status" value="2"/>
</dbReference>
<dbReference type="Pfam" id="PF02013">
    <property type="entry name" value="CBM_10"/>
    <property type="match status" value="2"/>
</dbReference>
<feature type="domain" description="CBM10" evidence="5">
    <location>
        <begin position="519"/>
        <end position="556"/>
    </location>
</feature>
<name>A0A1Y1V5A1_9FUNG</name>
<evidence type="ECO:0000313" key="7">
    <source>
        <dbReference type="Proteomes" id="UP000193719"/>
    </source>
</evidence>
<reference evidence="6 7" key="2">
    <citation type="submission" date="2016-08" db="EMBL/GenBank/DDBJ databases">
        <title>Pervasive Adenine N6-methylation of Active Genes in Fungi.</title>
        <authorList>
            <consortium name="DOE Joint Genome Institute"/>
            <person name="Mondo S.J."/>
            <person name="Dannebaum R.O."/>
            <person name="Kuo R.C."/>
            <person name="Labutti K."/>
            <person name="Haridas S."/>
            <person name="Kuo A."/>
            <person name="Salamov A."/>
            <person name="Ahrendt S.R."/>
            <person name="Lipzen A."/>
            <person name="Sullivan W."/>
            <person name="Andreopoulos W.B."/>
            <person name="Clum A."/>
            <person name="Lindquist E."/>
            <person name="Daum C."/>
            <person name="Ramamoorthy G.K."/>
            <person name="Gryganskyi A."/>
            <person name="Culley D."/>
            <person name="Magnuson J.K."/>
            <person name="James T.Y."/>
            <person name="O'Malley M.A."/>
            <person name="Stajich J.E."/>
            <person name="Spatafora J.W."/>
            <person name="Visel A."/>
            <person name="Grigoriev I.V."/>
        </authorList>
    </citation>
    <scope>NUCLEOTIDE SEQUENCE [LARGE SCALE GENOMIC DNA]</scope>
    <source>
        <strain evidence="7">finn</strain>
    </source>
</reference>
<keyword evidence="1 4" id="KW-0732">Signal</keyword>
<dbReference type="OrthoDB" id="10267127at2759"/>
<dbReference type="PANTHER" id="PTHR40050">
    <property type="entry name" value="INNER SPORE COAT PROTEIN H"/>
    <property type="match status" value="1"/>
</dbReference>
<evidence type="ECO:0000313" key="6">
    <source>
        <dbReference type="EMBL" id="ORX47611.1"/>
    </source>
</evidence>
<comment type="caution">
    <text evidence="6">The sequence shown here is derived from an EMBL/GenBank/DDBJ whole genome shotgun (WGS) entry which is preliminary data.</text>
</comment>
<evidence type="ECO:0000256" key="1">
    <source>
        <dbReference type="ARBA" id="ARBA00022729"/>
    </source>
</evidence>
<proteinExistence type="predicted"/>
<dbReference type="PROSITE" id="PS51763">
    <property type="entry name" value="CBM10"/>
    <property type="match status" value="2"/>
</dbReference>
<dbReference type="Gene3D" id="3.90.1220.10">
    <property type="entry name" value="Cellulose docking domain, dockering"/>
    <property type="match status" value="2"/>
</dbReference>
<evidence type="ECO:0000256" key="2">
    <source>
        <dbReference type="ARBA" id="ARBA00022737"/>
    </source>
</evidence>
<dbReference type="Proteomes" id="UP000193719">
    <property type="component" value="Unassembled WGS sequence"/>
</dbReference>
<dbReference type="PANTHER" id="PTHR40050:SF1">
    <property type="entry name" value="INNER SPORE COAT PROTEIN H"/>
    <property type="match status" value="1"/>
</dbReference>
<dbReference type="EMBL" id="MCFH01000030">
    <property type="protein sequence ID" value="ORX47611.1"/>
    <property type="molecule type" value="Genomic_DNA"/>
</dbReference>
<feature type="chain" id="PRO_5010985598" evidence="4">
    <location>
        <begin position="20"/>
        <end position="602"/>
    </location>
</feature>
<reference evidence="6 7" key="1">
    <citation type="submission" date="2016-08" db="EMBL/GenBank/DDBJ databases">
        <title>Genomes of anaerobic fungi encode conserved fungal cellulosomes for biomass hydrolysis.</title>
        <authorList>
            <consortium name="DOE Joint Genome Institute"/>
            <person name="Haitjema C.H."/>
            <person name="Gilmore S.P."/>
            <person name="Henske J.K."/>
            <person name="Solomon K.V."/>
            <person name="De Groot R."/>
            <person name="Kuo A."/>
            <person name="Mondo S.J."/>
            <person name="Salamov A.A."/>
            <person name="Labutti K."/>
            <person name="Zhao Z."/>
            <person name="Chiniquy J."/>
            <person name="Barry K."/>
            <person name="Brewer H.M."/>
            <person name="Purvine S.O."/>
            <person name="Wright A.T."/>
            <person name="Boxma B."/>
            <person name="Van Alen T."/>
            <person name="Hackstein J.H."/>
            <person name="Baker S.E."/>
            <person name="Grigoriev I.V."/>
            <person name="O'Malley M.A."/>
        </authorList>
    </citation>
    <scope>NUCLEOTIDE SEQUENCE [LARGE SCALE GENOMIC DNA]</scope>
    <source>
        <strain evidence="7">finn</strain>
    </source>
</reference>
<dbReference type="InterPro" id="IPR002883">
    <property type="entry name" value="CBM10/Dockerin_dom"/>
</dbReference>
<feature type="signal peptide" evidence="4">
    <location>
        <begin position="1"/>
        <end position="19"/>
    </location>
</feature>
<evidence type="ECO:0000259" key="5">
    <source>
        <dbReference type="PROSITE" id="PS51763"/>
    </source>
</evidence>
<dbReference type="Pfam" id="PF08757">
    <property type="entry name" value="CotH"/>
    <property type="match status" value="1"/>
</dbReference>
<dbReference type="AlphaFoldDB" id="A0A1Y1V5A1"/>
<keyword evidence="7" id="KW-1185">Reference proteome</keyword>
<dbReference type="GO" id="GO:0016787">
    <property type="term" value="F:hydrolase activity"/>
    <property type="evidence" value="ECO:0007669"/>
    <property type="project" value="UniProtKB-KW"/>
</dbReference>
<evidence type="ECO:0000256" key="3">
    <source>
        <dbReference type="ARBA" id="ARBA00022801"/>
    </source>
</evidence>
<dbReference type="InterPro" id="IPR009034">
    <property type="entry name" value="Dockerin_dom_fun_sf"/>
</dbReference>
<protein>
    <submittedName>
        <fullName evidence="6">Coth-domain-containing protein</fullName>
    </submittedName>
</protein>
<keyword evidence="3" id="KW-0378">Hydrolase</keyword>
<sequence length="602" mass="70086">MKFSNILSSLSLFALSASAAFWDNIERTELFEIMETRVPEMRVTLGNDTWNEMVEKAQVNDLSKSSPFETQAQMKFIYDGVEEEYIINFKLGGRYSRETIKPGYNIKIKGSGETLHGTKNFRLRGDNRDASLMREKITTEILQKSGLLAVEVGYTELYVNDQYMGIYVVSDAVKGKWIRRKFGDEREDIKTLYQCKEDGSRLDDPTTKDKCVNANEDFLDYMEPFHKFIDQVQAAKTRSDLEKIMDVDNFLKYMAFEWIVGTWDHYLGNFCHNFYWYQQPNGIWVYIPYDHDVDMGSDIWTAFFPDKPFSSIDEIEFANVSFKDFELNHPILKILVHDDDTVFRQLVGDIVSKVFNPDTLLTRINTVRSLIDPYVKKDKELNAGMINKLGKNSRYNYEHFYLNSEYTYIFNDDYGFKGYGLKDWIVRHYNFIANYYGIDKNHKLIEPRPEPVVLPYTFTYERVLIGEKVREVVRGQQYAIQQYSPNPSYADDSAPVLGVNKFIKEQKDKKPQQIEQTEQCWSKKLNYPCCKCTTYPIYKDNDGAWGIENNSWCGIPNNCPKSECPGKIYGYNCCDNCNVISTDQIGNWGISNGQWCSIKESC</sequence>
<accession>A0A1Y1V5A1</accession>
<gene>
    <name evidence="6" type="ORF">BCR36DRAFT_355659</name>
</gene>